<evidence type="ECO:0000256" key="5">
    <source>
        <dbReference type="ARBA" id="ARBA00024026"/>
    </source>
</evidence>
<comment type="caution">
    <text evidence="8">The sequence shown here is derived from an EMBL/GenBank/DDBJ whole genome shotgun (WGS) entry which is preliminary data.</text>
</comment>
<keyword evidence="6" id="KW-0812">Transmembrane</keyword>
<dbReference type="InterPro" id="IPR029060">
    <property type="entry name" value="PIN-like_dom_sf"/>
</dbReference>
<dbReference type="GO" id="GO:0032040">
    <property type="term" value="C:small-subunit processome"/>
    <property type="evidence" value="ECO:0007669"/>
    <property type="project" value="InterPro"/>
</dbReference>
<feature type="transmembrane region" description="Helical" evidence="6">
    <location>
        <begin position="190"/>
        <end position="212"/>
    </location>
</feature>
<keyword evidence="6" id="KW-0472">Membrane</keyword>
<dbReference type="GO" id="GO:0006364">
    <property type="term" value="P:rRNA processing"/>
    <property type="evidence" value="ECO:0007669"/>
    <property type="project" value="UniProtKB-KW"/>
</dbReference>
<dbReference type="FunFam" id="3.40.50.1010:FF:000004">
    <property type="entry name" value="rRNA-processing protein FCF1 homolog"/>
    <property type="match status" value="1"/>
</dbReference>
<dbReference type="EMBL" id="JABEZV010445732">
    <property type="protein sequence ID" value="MBA0730527.1"/>
    <property type="molecule type" value="Genomic_DNA"/>
</dbReference>
<evidence type="ECO:0000256" key="1">
    <source>
        <dbReference type="ARBA" id="ARBA00004604"/>
    </source>
</evidence>
<evidence type="ECO:0000313" key="8">
    <source>
        <dbReference type="EMBL" id="MBA0730527.1"/>
    </source>
</evidence>
<comment type="similarity">
    <text evidence="5">Belongs to the UTP23/FCF1 family. FCF1 subfamily.</text>
</comment>
<sequence>PNVSSALFFTHNTSLGPPYRVLVDTNFINFSIQNKLDLEKGMMDCLYAKCELWSTPCITDCVMAELEKLGQKYRVALRIAKDPRFERLPCVHQGTYADDCIVERHKCFIVATCDRDLKRRIRKVPGVPIMYITQHKYSIERLPEATIGGGKLHNIQQCQHSCINDPSSDPFSNASPISPPSSNSQRSISVFSRTGIIVLLSLMVILGVFAPWSGMSQSMFSNSRKVSSLSKWRDYSMAEAASFVTKNGTIIVCAVSQPYLPFLNNWLISITRQKHQEKVLVIAEDYATLYKGFFNFTSRRPRHLLQILELGYSVMYNDVDMVWFGDPFCYLEGNHDVYFSDDMAAVKPLNHPHDLPPPGKKGRTYIYALA</sequence>
<dbReference type="InterPro" id="IPR002716">
    <property type="entry name" value="PIN_dom"/>
</dbReference>
<evidence type="ECO:0000256" key="3">
    <source>
        <dbReference type="ARBA" id="ARBA00022552"/>
    </source>
</evidence>
<gene>
    <name evidence="8" type="ORF">Golax_000049</name>
</gene>
<feature type="domain" description="PIN" evidence="7">
    <location>
        <begin position="19"/>
        <end position="119"/>
    </location>
</feature>
<evidence type="ECO:0000259" key="7">
    <source>
        <dbReference type="SMART" id="SM00670"/>
    </source>
</evidence>
<keyword evidence="3" id="KW-0698">rRNA processing</keyword>
<protein>
    <recommendedName>
        <fullName evidence="7">PIN domain-containing protein</fullName>
    </recommendedName>
</protein>
<dbReference type="GO" id="GO:0042274">
    <property type="term" value="P:ribosomal small subunit biogenesis"/>
    <property type="evidence" value="ECO:0007669"/>
    <property type="project" value="UniProtKB-ARBA"/>
</dbReference>
<evidence type="ECO:0000313" key="9">
    <source>
        <dbReference type="Proteomes" id="UP000593574"/>
    </source>
</evidence>
<keyword evidence="4" id="KW-0539">Nucleus</keyword>
<keyword evidence="9" id="KW-1185">Reference proteome</keyword>
<dbReference type="PANTHER" id="PTHR12416">
    <property type="entry name" value="RRNA-PROCESSING PROTEIN UTP23 HOMOLOG"/>
    <property type="match status" value="1"/>
</dbReference>
<feature type="non-terminal residue" evidence="8">
    <location>
        <position position="1"/>
    </location>
</feature>
<evidence type="ECO:0000256" key="4">
    <source>
        <dbReference type="ARBA" id="ARBA00023242"/>
    </source>
</evidence>
<dbReference type="Pfam" id="PF03407">
    <property type="entry name" value="Nucleotid_trans"/>
    <property type="match status" value="1"/>
</dbReference>
<name>A0A7J9B2G5_9ROSI</name>
<comment type="subcellular location">
    <subcellularLocation>
        <location evidence="1">Nucleus</location>
        <location evidence="1">Nucleolus</location>
    </subcellularLocation>
</comment>
<reference evidence="8 9" key="1">
    <citation type="journal article" date="2019" name="Genome Biol. Evol.">
        <title>Insights into the evolution of the New World diploid cottons (Gossypium, subgenus Houzingenia) based on genome sequencing.</title>
        <authorList>
            <person name="Grover C.E."/>
            <person name="Arick M.A. 2nd"/>
            <person name="Thrash A."/>
            <person name="Conover J.L."/>
            <person name="Sanders W.S."/>
            <person name="Peterson D.G."/>
            <person name="Frelichowski J.E."/>
            <person name="Scheffler J.A."/>
            <person name="Scheffler B.E."/>
            <person name="Wendel J.F."/>
        </authorList>
    </citation>
    <scope>NUCLEOTIDE SEQUENCE [LARGE SCALE GENOMIC DNA]</scope>
    <source>
        <strain evidence="8">4</strain>
        <tissue evidence="8">Leaf</tissue>
    </source>
</reference>
<dbReference type="SUPFAM" id="SSF88723">
    <property type="entry name" value="PIN domain-like"/>
    <property type="match status" value="1"/>
</dbReference>
<organism evidence="8 9">
    <name type="scientific">Gossypium laxum</name>
    <dbReference type="NCBI Taxonomy" id="34288"/>
    <lineage>
        <taxon>Eukaryota</taxon>
        <taxon>Viridiplantae</taxon>
        <taxon>Streptophyta</taxon>
        <taxon>Embryophyta</taxon>
        <taxon>Tracheophyta</taxon>
        <taxon>Spermatophyta</taxon>
        <taxon>Magnoliopsida</taxon>
        <taxon>eudicotyledons</taxon>
        <taxon>Gunneridae</taxon>
        <taxon>Pentapetalae</taxon>
        <taxon>rosids</taxon>
        <taxon>malvids</taxon>
        <taxon>Malvales</taxon>
        <taxon>Malvaceae</taxon>
        <taxon>Malvoideae</taxon>
        <taxon>Gossypium</taxon>
    </lineage>
</organism>
<dbReference type="SMART" id="SM00670">
    <property type="entry name" value="PINc"/>
    <property type="match status" value="1"/>
</dbReference>
<dbReference type="InterPro" id="IPR005069">
    <property type="entry name" value="Nucl-diP-sugar_transferase"/>
</dbReference>
<dbReference type="Pfam" id="PF04900">
    <property type="entry name" value="Fcf1"/>
    <property type="match status" value="1"/>
</dbReference>
<keyword evidence="6" id="KW-1133">Transmembrane helix</keyword>
<proteinExistence type="inferred from homology"/>
<evidence type="ECO:0000256" key="2">
    <source>
        <dbReference type="ARBA" id="ARBA00022517"/>
    </source>
</evidence>
<dbReference type="InterPro" id="IPR006984">
    <property type="entry name" value="Fcf1/UTP23"/>
</dbReference>
<evidence type="ECO:0000256" key="6">
    <source>
        <dbReference type="SAM" id="Phobius"/>
    </source>
</evidence>
<keyword evidence="2" id="KW-0690">Ribosome biogenesis</keyword>
<dbReference type="CDD" id="cd09864">
    <property type="entry name" value="PIN_Fcf1-like"/>
    <property type="match status" value="1"/>
</dbReference>
<dbReference type="Gene3D" id="3.40.50.1010">
    <property type="entry name" value="5'-nuclease"/>
    <property type="match status" value="1"/>
</dbReference>
<dbReference type="InterPro" id="IPR037503">
    <property type="entry name" value="Fcf1_PIN"/>
</dbReference>
<accession>A0A7J9B2G5</accession>
<dbReference type="AlphaFoldDB" id="A0A7J9B2G5"/>
<dbReference type="Proteomes" id="UP000593574">
    <property type="component" value="Unassembled WGS sequence"/>
</dbReference>